<name>A0A510NWZ6_TALPI</name>
<keyword evidence="5 7" id="KW-0472">Membrane</keyword>
<feature type="transmembrane region" description="Helical" evidence="7">
    <location>
        <begin position="400"/>
        <end position="422"/>
    </location>
</feature>
<feature type="transmembrane region" description="Helical" evidence="7">
    <location>
        <begin position="595"/>
        <end position="617"/>
    </location>
</feature>
<evidence type="ECO:0000256" key="4">
    <source>
        <dbReference type="ARBA" id="ARBA00022989"/>
    </source>
</evidence>
<feature type="transmembrane region" description="Helical" evidence="7">
    <location>
        <begin position="280"/>
        <end position="297"/>
    </location>
</feature>
<evidence type="ECO:0008006" key="10">
    <source>
        <dbReference type="Google" id="ProtNLM"/>
    </source>
</evidence>
<feature type="transmembrane region" description="Helical" evidence="7">
    <location>
        <begin position="502"/>
        <end position="525"/>
    </location>
</feature>
<dbReference type="FunFam" id="1.20.1250.20:FF:000013">
    <property type="entry name" value="MFS general substrate transporter"/>
    <property type="match status" value="1"/>
</dbReference>
<sequence>MSDYPAALNMVYRTLSPAAGIGRKGRSNNHHRAEDSQRNKKYTKKSMAVTTKTTTTTEIHEADNTVMTTETSTTSPTATKRTPAALGVGNIVGIGQSDGTERLAMISEMTTFHDSKIVVVCAWLYTRSDVHEDLMDKADFSSEASHDYLQARWPILNRDGTLMTNTGRSQCDYMVSTKRTIIVSDTMGTWLNRVSPHVATRPIFQSTPHASRPLSWVAIPSKRELGKSHSMGTDTVATVVTRSDSSSNGIPIKTDEGILTKEDVESLVNPAAEKRLIRKLDIHVILPVGVVFFWAFVDRVNLGYARLQGIEKDLHMVGNDFNVALIVQIAPYIFFEIPSNLILKQVKGAVYLTSMYYTRYELQKRMVGLYIANCIAIATSGLIAYGMTHLEGHGGYHSWRWIYIIEGIITIVLSVLLLFIIADWPGQAKWLSVDEKRLLRARQIVQDGGLARMDRLDRRALFRILSDWKIYSAIIIYFGVSASVNATAFVPSIIARLGYTDAAALAYTIPIYVVAGVLAFIAAVISDRIRNRFAPCLFAVVLCGCGYAVLLNQDKVSLHAQYGALFLFNGGCFMVLPTLWTWLSNNMAGHYKRSWSSAAQIGLGNAGAIVPTMTFVAKEAPAYKRAYSVSLALIVAAGLVMILTEIGLWWENKIRDHGKRDYRLNLPQEEVENLGDDHPSFRFTC</sequence>
<keyword evidence="4 7" id="KW-1133">Transmembrane helix</keyword>
<reference evidence="9" key="1">
    <citation type="journal article" date="2015" name="Genome Announc.">
        <title>Draft genome sequence of Talaromyces cellulolyticus strain Y-94, a source of lignocellulosic biomass-degrading enzymes.</title>
        <authorList>
            <person name="Fujii T."/>
            <person name="Koike H."/>
            <person name="Sawayama S."/>
            <person name="Yano S."/>
            <person name="Inoue H."/>
        </authorList>
    </citation>
    <scope>NUCLEOTIDE SEQUENCE [LARGE SCALE GENOMIC DNA]</scope>
    <source>
        <strain evidence="9">Y-94</strain>
    </source>
</reference>
<dbReference type="GO" id="GO:0022857">
    <property type="term" value="F:transmembrane transporter activity"/>
    <property type="evidence" value="ECO:0007669"/>
    <property type="project" value="InterPro"/>
</dbReference>
<evidence type="ECO:0000256" key="2">
    <source>
        <dbReference type="ARBA" id="ARBA00022448"/>
    </source>
</evidence>
<dbReference type="SUPFAM" id="SSF103473">
    <property type="entry name" value="MFS general substrate transporter"/>
    <property type="match status" value="1"/>
</dbReference>
<feature type="region of interest" description="Disordered" evidence="6">
    <location>
        <begin position="19"/>
        <end position="53"/>
    </location>
</feature>
<organism evidence="8 9">
    <name type="scientific">Talaromyces pinophilus</name>
    <name type="common">Penicillium pinophilum</name>
    <dbReference type="NCBI Taxonomy" id="128442"/>
    <lineage>
        <taxon>Eukaryota</taxon>
        <taxon>Fungi</taxon>
        <taxon>Dikarya</taxon>
        <taxon>Ascomycota</taxon>
        <taxon>Pezizomycotina</taxon>
        <taxon>Eurotiomycetes</taxon>
        <taxon>Eurotiomycetidae</taxon>
        <taxon>Eurotiales</taxon>
        <taxon>Trichocomaceae</taxon>
        <taxon>Talaromyces</taxon>
        <taxon>Talaromyces sect. Talaromyces</taxon>
    </lineage>
</organism>
<evidence type="ECO:0000313" key="8">
    <source>
        <dbReference type="EMBL" id="GAM36778.1"/>
    </source>
</evidence>
<dbReference type="EMBL" id="DF933814">
    <property type="protein sequence ID" value="GAM36778.1"/>
    <property type="molecule type" value="Genomic_DNA"/>
</dbReference>
<feature type="transmembrane region" description="Helical" evidence="7">
    <location>
        <begin position="468"/>
        <end position="490"/>
    </location>
</feature>
<dbReference type="Gene3D" id="1.20.1250.20">
    <property type="entry name" value="MFS general substrate transporter like domains"/>
    <property type="match status" value="1"/>
</dbReference>
<feature type="transmembrane region" description="Helical" evidence="7">
    <location>
        <begin position="367"/>
        <end position="388"/>
    </location>
</feature>
<gene>
    <name evidence="8" type="ORF">TCE0_018r06138</name>
</gene>
<dbReference type="AlphaFoldDB" id="A0A510NWZ6"/>
<feature type="transmembrane region" description="Helical" evidence="7">
    <location>
        <begin position="562"/>
        <end position="583"/>
    </location>
</feature>
<evidence type="ECO:0000256" key="1">
    <source>
        <dbReference type="ARBA" id="ARBA00004141"/>
    </source>
</evidence>
<proteinExistence type="predicted"/>
<dbReference type="GO" id="GO:0016020">
    <property type="term" value="C:membrane"/>
    <property type="evidence" value="ECO:0007669"/>
    <property type="project" value="UniProtKB-SubCell"/>
</dbReference>
<dbReference type="PANTHER" id="PTHR43791:SF52">
    <property type="entry name" value="TRANSPORTER, PUTATIVE (AFU_ORTHOLOGUE AFUA_1G11820)-RELATED"/>
    <property type="match status" value="1"/>
</dbReference>
<accession>A0A510NWZ6</accession>
<dbReference type="InterPro" id="IPR036259">
    <property type="entry name" value="MFS_trans_sf"/>
</dbReference>
<evidence type="ECO:0000256" key="6">
    <source>
        <dbReference type="SAM" id="MobiDB-lite"/>
    </source>
</evidence>
<protein>
    <recommendedName>
        <fullName evidence="10">MFS transporter</fullName>
    </recommendedName>
</protein>
<dbReference type="Proteomes" id="UP000053095">
    <property type="component" value="Unassembled WGS sequence"/>
</dbReference>
<keyword evidence="9" id="KW-1185">Reference proteome</keyword>
<dbReference type="InterPro" id="IPR011701">
    <property type="entry name" value="MFS"/>
</dbReference>
<evidence type="ECO:0000256" key="3">
    <source>
        <dbReference type="ARBA" id="ARBA00022692"/>
    </source>
</evidence>
<keyword evidence="3 7" id="KW-0812">Transmembrane</keyword>
<evidence type="ECO:0000256" key="5">
    <source>
        <dbReference type="ARBA" id="ARBA00023136"/>
    </source>
</evidence>
<evidence type="ECO:0000313" key="9">
    <source>
        <dbReference type="Proteomes" id="UP000053095"/>
    </source>
</evidence>
<dbReference type="PANTHER" id="PTHR43791">
    <property type="entry name" value="PERMEASE-RELATED"/>
    <property type="match status" value="1"/>
</dbReference>
<comment type="subcellular location">
    <subcellularLocation>
        <location evidence="1">Membrane</location>
        <topology evidence="1">Multi-pass membrane protein</topology>
    </subcellularLocation>
</comment>
<feature type="transmembrane region" description="Helical" evidence="7">
    <location>
        <begin position="629"/>
        <end position="650"/>
    </location>
</feature>
<feature type="transmembrane region" description="Helical" evidence="7">
    <location>
        <begin position="532"/>
        <end position="550"/>
    </location>
</feature>
<keyword evidence="2" id="KW-0813">Transport</keyword>
<dbReference type="Pfam" id="PF07690">
    <property type="entry name" value="MFS_1"/>
    <property type="match status" value="1"/>
</dbReference>
<evidence type="ECO:0000256" key="7">
    <source>
        <dbReference type="SAM" id="Phobius"/>
    </source>
</evidence>